<reference evidence="2" key="2">
    <citation type="journal article" date="2023" name="Science">
        <title>Genomic signatures of disease resistance in endangered staghorn corals.</title>
        <authorList>
            <person name="Vollmer S.V."/>
            <person name="Selwyn J.D."/>
            <person name="Despard B.A."/>
            <person name="Roesel C.L."/>
        </authorList>
    </citation>
    <scope>NUCLEOTIDE SEQUENCE</scope>
    <source>
        <strain evidence="2">K2</strain>
    </source>
</reference>
<evidence type="ECO:0000313" key="2">
    <source>
        <dbReference type="EMBL" id="KAK2559286.1"/>
    </source>
</evidence>
<dbReference type="EMBL" id="JARQWQ010000041">
    <property type="protein sequence ID" value="KAK2559286.1"/>
    <property type="molecule type" value="Genomic_DNA"/>
</dbReference>
<feature type="compositionally biased region" description="Basic and acidic residues" evidence="1">
    <location>
        <begin position="125"/>
        <end position="135"/>
    </location>
</feature>
<accession>A0AAD9QDF9</accession>
<dbReference type="Proteomes" id="UP001249851">
    <property type="component" value="Unassembled WGS sequence"/>
</dbReference>
<evidence type="ECO:0000313" key="3">
    <source>
        <dbReference type="Proteomes" id="UP001249851"/>
    </source>
</evidence>
<feature type="compositionally biased region" description="Basic and acidic residues" evidence="1">
    <location>
        <begin position="66"/>
        <end position="77"/>
    </location>
</feature>
<name>A0AAD9QDF9_ACRCE</name>
<comment type="caution">
    <text evidence="2">The sequence shown here is derived from an EMBL/GenBank/DDBJ whole genome shotgun (WGS) entry which is preliminary data.</text>
</comment>
<evidence type="ECO:0000256" key="1">
    <source>
        <dbReference type="SAM" id="MobiDB-lite"/>
    </source>
</evidence>
<sequence length="173" mass="19784">MDAVILLSNANTEVNLRRRERLKLELHPSYRHLCNPSNPITSQLFGDDLPKAVKDIAEANKISSKLHGERKPSDRRDKRQRSRSFAGQNSRTPYRPYRSNFFASGSKNYQRPPFSNRREGAKKKQQQEKNHQDKRTKMRNNKFKSPDTSSSSSSSSSPSSYSSSSSCKRCGNM</sequence>
<protein>
    <submittedName>
        <fullName evidence="2">Uncharacterized protein</fullName>
    </submittedName>
</protein>
<feature type="region of interest" description="Disordered" evidence="1">
    <location>
        <begin position="60"/>
        <end position="173"/>
    </location>
</feature>
<feature type="compositionally biased region" description="Low complexity" evidence="1">
    <location>
        <begin position="149"/>
        <end position="166"/>
    </location>
</feature>
<reference evidence="2" key="1">
    <citation type="journal article" date="2023" name="G3 (Bethesda)">
        <title>Whole genome assembly and annotation of the endangered Caribbean coral Acropora cervicornis.</title>
        <authorList>
            <person name="Selwyn J.D."/>
            <person name="Vollmer S.V."/>
        </authorList>
    </citation>
    <scope>NUCLEOTIDE SEQUENCE</scope>
    <source>
        <strain evidence="2">K2</strain>
    </source>
</reference>
<proteinExistence type="predicted"/>
<keyword evidence="3" id="KW-1185">Reference proteome</keyword>
<dbReference type="PANTHER" id="PTHR34239">
    <property type="entry name" value="APPLE DOMAIN-CONTAINING PROTEIN"/>
    <property type="match status" value="1"/>
</dbReference>
<gene>
    <name evidence="2" type="ORF">P5673_018435</name>
</gene>
<dbReference type="AlphaFoldDB" id="A0AAD9QDF9"/>
<dbReference type="PANTHER" id="PTHR34239:SF2">
    <property type="entry name" value="TRANSPOSABLE ELEMENT P TRANSPOSASE_THAP9 CONSERVED DOMAIN-CONTAINING PROTEIN"/>
    <property type="match status" value="1"/>
</dbReference>
<organism evidence="2 3">
    <name type="scientific">Acropora cervicornis</name>
    <name type="common">Staghorn coral</name>
    <dbReference type="NCBI Taxonomy" id="6130"/>
    <lineage>
        <taxon>Eukaryota</taxon>
        <taxon>Metazoa</taxon>
        <taxon>Cnidaria</taxon>
        <taxon>Anthozoa</taxon>
        <taxon>Hexacorallia</taxon>
        <taxon>Scleractinia</taxon>
        <taxon>Astrocoeniina</taxon>
        <taxon>Acroporidae</taxon>
        <taxon>Acropora</taxon>
    </lineage>
</organism>